<organism evidence="2 3">
    <name type="scientific">Taxus chinensis</name>
    <name type="common">Chinese yew</name>
    <name type="synonym">Taxus wallichiana var. chinensis</name>
    <dbReference type="NCBI Taxonomy" id="29808"/>
    <lineage>
        <taxon>Eukaryota</taxon>
        <taxon>Viridiplantae</taxon>
        <taxon>Streptophyta</taxon>
        <taxon>Embryophyta</taxon>
        <taxon>Tracheophyta</taxon>
        <taxon>Spermatophyta</taxon>
        <taxon>Pinopsida</taxon>
        <taxon>Pinidae</taxon>
        <taxon>Conifers II</taxon>
        <taxon>Cupressales</taxon>
        <taxon>Taxaceae</taxon>
        <taxon>Taxus</taxon>
    </lineage>
</organism>
<feature type="non-terminal residue" evidence="2">
    <location>
        <position position="1"/>
    </location>
</feature>
<evidence type="ECO:0000313" key="2">
    <source>
        <dbReference type="EMBL" id="KAH9304945.1"/>
    </source>
</evidence>
<evidence type="ECO:0000313" key="3">
    <source>
        <dbReference type="Proteomes" id="UP000824469"/>
    </source>
</evidence>
<dbReference type="AlphaFoldDB" id="A0AA38FJ88"/>
<keyword evidence="3" id="KW-1185">Reference proteome</keyword>
<name>A0AA38FJ88_TAXCH</name>
<sequence length="51" mass="5276">LPQFPPTPSIKEILAPDPSSMEGLVSSTPLPIEDSPLSPSSPMKESAISGD</sequence>
<dbReference type="Proteomes" id="UP000824469">
    <property type="component" value="Unassembled WGS sequence"/>
</dbReference>
<feature type="region of interest" description="Disordered" evidence="1">
    <location>
        <begin position="1"/>
        <end position="51"/>
    </location>
</feature>
<dbReference type="EMBL" id="JAHRHJ020000008">
    <property type="protein sequence ID" value="KAH9304945.1"/>
    <property type="molecule type" value="Genomic_DNA"/>
</dbReference>
<reference evidence="2 3" key="1">
    <citation type="journal article" date="2021" name="Nat. Plants">
        <title>The Taxus genome provides insights into paclitaxel biosynthesis.</title>
        <authorList>
            <person name="Xiong X."/>
            <person name="Gou J."/>
            <person name="Liao Q."/>
            <person name="Li Y."/>
            <person name="Zhou Q."/>
            <person name="Bi G."/>
            <person name="Li C."/>
            <person name="Du R."/>
            <person name="Wang X."/>
            <person name="Sun T."/>
            <person name="Guo L."/>
            <person name="Liang H."/>
            <person name="Lu P."/>
            <person name="Wu Y."/>
            <person name="Zhang Z."/>
            <person name="Ro D.K."/>
            <person name="Shang Y."/>
            <person name="Huang S."/>
            <person name="Yan J."/>
        </authorList>
    </citation>
    <scope>NUCLEOTIDE SEQUENCE [LARGE SCALE GENOMIC DNA]</scope>
    <source>
        <strain evidence="2">Ta-2019</strain>
    </source>
</reference>
<gene>
    <name evidence="2" type="ORF">KI387_009349</name>
</gene>
<comment type="caution">
    <text evidence="2">The sequence shown here is derived from an EMBL/GenBank/DDBJ whole genome shotgun (WGS) entry which is preliminary data.</text>
</comment>
<proteinExistence type="predicted"/>
<feature type="non-terminal residue" evidence="2">
    <location>
        <position position="51"/>
    </location>
</feature>
<evidence type="ECO:0000256" key="1">
    <source>
        <dbReference type="SAM" id="MobiDB-lite"/>
    </source>
</evidence>
<protein>
    <submittedName>
        <fullName evidence="2">Uncharacterized protein</fullName>
    </submittedName>
</protein>
<accession>A0AA38FJ88</accession>